<protein>
    <submittedName>
        <fullName evidence="5">AAA ATPase</fullName>
    </submittedName>
</protein>
<gene>
    <name evidence="5" type="ORF">MYP_3564</name>
</gene>
<evidence type="ECO:0000256" key="3">
    <source>
        <dbReference type="ARBA" id="ARBA00022840"/>
    </source>
</evidence>
<evidence type="ECO:0000313" key="6">
    <source>
        <dbReference type="Proteomes" id="UP000030185"/>
    </source>
</evidence>
<dbReference type="InterPro" id="IPR050221">
    <property type="entry name" value="26S_Proteasome_ATPase"/>
</dbReference>
<dbReference type="STRING" id="153721.MYP_3564"/>
<dbReference type="InterPro" id="IPR027417">
    <property type="entry name" value="P-loop_NTPase"/>
</dbReference>
<keyword evidence="6" id="KW-1185">Reference proteome</keyword>
<evidence type="ECO:0000256" key="1">
    <source>
        <dbReference type="ARBA" id="ARBA00006914"/>
    </source>
</evidence>
<dbReference type="CDD" id="cd19481">
    <property type="entry name" value="RecA-like_protease"/>
    <property type="match status" value="1"/>
</dbReference>
<keyword evidence="3" id="KW-0067">ATP-binding</keyword>
<evidence type="ECO:0000313" key="5">
    <source>
        <dbReference type="EMBL" id="GAL86335.1"/>
    </source>
</evidence>
<evidence type="ECO:0000259" key="4">
    <source>
        <dbReference type="SMART" id="SM00382"/>
    </source>
</evidence>
<dbReference type="OrthoDB" id="7438987at2"/>
<dbReference type="PANTHER" id="PTHR23073">
    <property type="entry name" value="26S PROTEASOME REGULATORY SUBUNIT"/>
    <property type="match status" value="1"/>
</dbReference>
<dbReference type="Pfam" id="PF00004">
    <property type="entry name" value="AAA"/>
    <property type="match status" value="1"/>
</dbReference>
<dbReference type="InterPro" id="IPR003959">
    <property type="entry name" value="ATPase_AAA_core"/>
</dbReference>
<dbReference type="SUPFAM" id="SSF52540">
    <property type="entry name" value="P-loop containing nucleoside triphosphate hydrolases"/>
    <property type="match status" value="1"/>
</dbReference>
<dbReference type="InterPro" id="IPR003593">
    <property type="entry name" value="AAA+_ATPase"/>
</dbReference>
<evidence type="ECO:0000256" key="2">
    <source>
        <dbReference type="ARBA" id="ARBA00022741"/>
    </source>
</evidence>
<dbReference type="SMART" id="SM00382">
    <property type="entry name" value="AAA"/>
    <property type="match status" value="1"/>
</dbReference>
<organism evidence="5 6">
    <name type="scientific">Sporocytophaga myxococcoides</name>
    <dbReference type="NCBI Taxonomy" id="153721"/>
    <lineage>
        <taxon>Bacteria</taxon>
        <taxon>Pseudomonadati</taxon>
        <taxon>Bacteroidota</taxon>
        <taxon>Cytophagia</taxon>
        <taxon>Cytophagales</taxon>
        <taxon>Cytophagaceae</taxon>
        <taxon>Sporocytophaga</taxon>
    </lineage>
</organism>
<dbReference type="RefSeq" id="WP_081990562.1">
    <property type="nucleotide sequence ID" value="NZ_BBLT01000007.1"/>
</dbReference>
<proteinExistence type="inferred from homology"/>
<reference evidence="5 6" key="1">
    <citation type="submission" date="2014-09" db="EMBL/GenBank/DDBJ databases">
        <title>Sporocytophaga myxococcoides PG-01 genome sequencing.</title>
        <authorList>
            <person name="Liu L."/>
            <person name="Gao P.J."/>
            <person name="Chen G.J."/>
            <person name="Wang L.S."/>
        </authorList>
    </citation>
    <scope>NUCLEOTIDE SEQUENCE [LARGE SCALE GENOMIC DNA]</scope>
    <source>
        <strain evidence="5 6">PG-01</strain>
    </source>
</reference>
<sequence length="473" mass="54948">MEKDFNKTLNAPINEFTGKGKEKIDYDLIGKNGEVLKRELEWLKFLIKKRISYFDDDEMNSLPMDLNPPVIVHKETPYAKFIERYELDAYGRILLIMTLAPAYHPEVFSELVERERGFRLKYDEFGGIAENFCCQFLPTLKTLIYLIAGSNSSLTGQLYTRFIEENILIEEQIIIFKEIGPDSDRVINLELKLIPEFVAHLTRNRETLPAFNSNFPAKLIKSRYEWDDLVVTHFTRERLELIVDWVNFKDKIFERQGPQGKVKDGFPALFYGPPGTGKTMAASLIGKLTNRQVFQIDLSMVVSKYIGETEKNLSRLFDKAEKKDWILFFDEADSLFGKRGVVKDAHDKYANQEMSYLLQRMEQFTGLTILATNFDQNLDPAMTRRFQAKVYFPRPTKEERLNLWYKSLSEGYSYDPDILMEKIAERFDVTGANIANILKLCCIRAEKRGDGIIIAKDLIEALRIEYSKENKTL</sequence>
<dbReference type="Gene3D" id="3.40.50.300">
    <property type="entry name" value="P-loop containing nucleotide triphosphate hydrolases"/>
    <property type="match status" value="1"/>
</dbReference>
<dbReference type="eggNOG" id="COG0464">
    <property type="taxonomic scope" value="Bacteria"/>
</dbReference>
<dbReference type="EMBL" id="BBLT01000007">
    <property type="protein sequence ID" value="GAL86335.1"/>
    <property type="molecule type" value="Genomic_DNA"/>
</dbReference>
<name>A0A098LHC0_9BACT</name>
<dbReference type="GO" id="GO:0016887">
    <property type="term" value="F:ATP hydrolysis activity"/>
    <property type="evidence" value="ECO:0007669"/>
    <property type="project" value="InterPro"/>
</dbReference>
<dbReference type="AlphaFoldDB" id="A0A098LHC0"/>
<dbReference type="GO" id="GO:0005524">
    <property type="term" value="F:ATP binding"/>
    <property type="evidence" value="ECO:0007669"/>
    <property type="project" value="UniProtKB-KW"/>
</dbReference>
<comment type="similarity">
    <text evidence="1">Belongs to the AAA ATPase family.</text>
</comment>
<accession>A0A098LHC0</accession>
<keyword evidence="2" id="KW-0547">Nucleotide-binding</keyword>
<feature type="domain" description="AAA+ ATPase" evidence="4">
    <location>
        <begin position="264"/>
        <end position="396"/>
    </location>
</feature>
<comment type="caution">
    <text evidence="5">The sequence shown here is derived from an EMBL/GenBank/DDBJ whole genome shotgun (WGS) entry which is preliminary data.</text>
</comment>
<dbReference type="Proteomes" id="UP000030185">
    <property type="component" value="Unassembled WGS sequence"/>
</dbReference>